<dbReference type="Proteomes" id="UP000582837">
    <property type="component" value="Unassembled WGS sequence"/>
</dbReference>
<keyword evidence="3" id="KW-1185">Reference proteome</keyword>
<dbReference type="EMBL" id="JACHIA010000002">
    <property type="protein sequence ID" value="MBB6069622.1"/>
    <property type="molecule type" value="Genomic_DNA"/>
</dbReference>
<proteinExistence type="predicted"/>
<dbReference type="AlphaFoldDB" id="A0A841GQ99"/>
<comment type="caution">
    <text evidence="2">The sequence shown here is derived from an EMBL/GenBank/DDBJ whole genome shotgun (WGS) entry which is preliminary data.</text>
</comment>
<feature type="region of interest" description="Disordered" evidence="1">
    <location>
        <begin position="1"/>
        <end position="33"/>
    </location>
</feature>
<sequence>MSQSTPRSQPVPEGRTGIAMSINPDAGTHPVSADPRELAAVRRATERSLERFPYFTARYGERALRFGDSDGAWMALVAHMDPSYVVSQSLWLASVLASRGMPTLLLEEHLRFLRQELQAALPEHAGRYAQLDAAADALRDRRETGGDPGRMTVLAAEFGERPGADRGPSGFGEILVAAVADERSGLPGTLAEVQTWARERHDFGGEWVAAVDDTLAAAARVPASG</sequence>
<gene>
    <name evidence="2" type="ORF">HNQ61_001237</name>
</gene>
<name>A0A841GQ99_9BACT</name>
<reference evidence="2 3" key="1">
    <citation type="submission" date="2020-08" db="EMBL/GenBank/DDBJ databases">
        <title>Genomic Encyclopedia of Type Strains, Phase IV (KMG-IV): sequencing the most valuable type-strain genomes for metagenomic binning, comparative biology and taxonomic classification.</title>
        <authorList>
            <person name="Goeker M."/>
        </authorList>
    </citation>
    <scope>NUCLEOTIDE SEQUENCE [LARGE SCALE GENOMIC DNA]</scope>
    <source>
        <strain evidence="2 3">DSM 29007</strain>
    </source>
</reference>
<evidence type="ECO:0000256" key="1">
    <source>
        <dbReference type="SAM" id="MobiDB-lite"/>
    </source>
</evidence>
<accession>A0A841GQ99</accession>
<organism evidence="2 3">
    <name type="scientific">Longimicrobium terrae</name>
    <dbReference type="NCBI Taxonomy" id="1639882"/>
    <lineage>
        <taxon>Bacteria</taxon>
        <taxon>Pseudomonadati</taxon>
        <taxon>Gemmatimonadota</taxon>
        <taxon>Longimicrobiia</taxon>
        <taxon>Longimicrobiales</taxon>
        <taxon>Longimicrobiaceae</taxon>
        <taxon>Longimicrobium</taxon>
    </lineage>
</organism>
<evidence type="ECO:0000313" key="2">
    <source>
        <dbReference type="EMBL" id="MBB6069622.1"/>
    </source>
</evidence>
<evidence type="ECO:0000313" key="3">
    <source>
        <dbReference type="Proteomes" id="UP000582837"/>
    </source>
</evidence>
<dbReference type="RefSeq" id="WP_170037188.1">
    <property type="nucleotide sequence ID" value="NZ_JABDTL010000002.1"/>
</dbReference>
<protein>
    <submittedName>
        <fullName evidence="2">Uncharacterized protein</fullName>
    </submittedName>
</protein>